<accession>A0A2T2XDQ4</accession>
<reference evidence="1 2" key="1">
    <citation type="journal article" date="2014" name="BMC Genomics">
        <title>Comparison of environmental and isolate Sulfobacillus genomes reveals diverse carbon, sulfur, nitrogen, and hydrogen metabolisms.</title>
        <authorList>
            <person name="Justice N.B."/>
            <person name="Norman A."/>
            <person name="Brown C.T."/>
            <person name="Singh A."/>
            <person name="Thomas B.C."/>
            <person name="Banfield J.F."/>
        </authorList>
    </citation>
    <scope>NUCLEOTIDE SEQUENCE [LARGE SCALE GENOMIC DNA]</scope>
    <source>
        <strain evidence="1">AMDSBA4</strain>
    </source>
</reference>
<gene>
    <name evidence="1" type="ORF">C7B46_13780</name>
</gene>
<protein>
    <submittedName>
        <fullName evidence="1">Uncharacterized protein</fullName>
    </submittedName>
</protein>
<dbReference type="Proteomes" id="UP000242972">
    <property type="component" value="Unassembled WGS sequence"/>
</dbReference>
<evidence type="ECO:0000313" key="2">
    <source>
        <dbReference type="Proteomes" id="UP000242972"/>
    </source>
</evidence>
<dbReference type="EMBL" id="PXYW01000036">
    <property type="protein sequence ID" value="PSR32586.1"/>
    <property type="molecule type" value="Genomic_DNA"/>
</dbReference>
<dbReference type="AlphaFoldDB" id="A0A2T2XDQ4"/>
<proteinExistence type="predicted"/>
<sequence>MQDRWSRIIASDWRGLLNDSAKAIGNQGLFNVTKEGGSYGTHVSIENTSYPQTGLSQAGLWREPRHMSVSPSNLPGIDRVIMTTDLFATVAHEAHHKLFHTHGGIIP</sequence>
<evidence type="ECO:0000313" key="1">
    <source>
        <dbReference type="EMBL" id="PSR32586.1"/>
    </source>
</evidence>
<organism evidence="1 2">
    <name type="scientific">Sulfobacillus benefaciens</name>
    <dbReference type="NCBI Taxonomy" id="453960"/>
    <lineage>
        <taxon>Bacteria</taxon>
        <taxon>Bacillati</taxon>
        <taxon>Bacillota</taxon>
        <taxon>Clostridia</taxon>
        <taxon>Eubacteriales</taxon>
        <taxon>Clostridiales Family XVII. Incertae Sedis</taxon>
        <taxon>Sulfobacillus</taxon>
    </lineage>
</organism>
<comment type="caution">
    <text evidence="1">The sequence shown here is derived from an EMBL/GenBank/DDBJ whole genome shotgun (WGS) entry which is preliminary data.</text>
</comment>
<name>A0A2T2XDQ4_9FIRM</name>